<feature type="binding site" evidence="15">
    <location>
        <position position="395"/>
    </location>
    <ligand>
        <name>NADP(+)</name>
        <dbReference type="ChEBI" id="CHEBI:58349"/>
    </ligand>
</feature>
<dbReference type="SMART" id="SM01329">
    <property type="entry name" value="Iso_dh"/>
    <property type="match status" value="1"/>
</dbReference>
<evidence type="ECO:0000256" key="1">
    <source>
        <dbReference type="ARBA" id="ARBA00001936"/>
    </source>
</evidence>
<dbReference type="SUPFAM" id="SSF53659">
    <property type="entry name" value="Isocitrate/Isopropylmalate dehydrogenase-like"/>
    <property type="match status" value="1"/>
</dbReference>
<sequence>MSYDKVEVPEDGEAITLADEETGEIDVPSNPIVPIIHGDGIGTDVGPAAQKVLDAAAEATGRSIAWMRVYAGAAAREKYDENLPQDTVDAIRTHRVAIKGPLTTPVGAGFRSLNVALRQTLDLYANVRPTYHIDGVPSPVKNPEEMDMITFRENTEDVYAGIEWEAGTDDVEAVREFLEDDMDVSDVIHDGPVGIGVKPISEFGSKRLVREAIDYAVANDRDSVTLVHKGNIMKFTEGAFRDWGYEVAEEEYGEDVITEDELWDEYDGDQPEGTVVVNDRIADNMLQQLLTRTDEYSVIATMNLNGDYMSDAAGAQIGGLGIAPGVNYGHGRALAEPVHGSAPKYAGEDKVNPTAMILSGREMLDYLGWSDAADLVRDAVEETISSGKVTYDLHRQIEGGEKLATSEFAEAVVENIDELS</sequence>
<feature type="modified residue" description="N6-acetyllysine" evidence="18">
    <location>
        <position position="141"/>
    </location>
</feature>
<feature type="site" description="Critical for catalysis" evidence="17">
    <location>
        <position position="229"/>
    </location>
</feature>
<comment type="subunit">
    <text evidence="3">Homodimer.</text>
</comment>
<feature type="binding site" evidence="14">
    <location>
        <position position="112"/>
    </location>
    <ligand>
        <name>D-threo-isocitrate</name>
        <dbReference type="ChEBI" id="CHEBI:15562"/>
    </ligand>
</feature>
<reference evidence="20 21" key="1">
    <citation type="journal article" date="2019" name="Int. J. Syst. Evol. Microbiol.">
        <title>The Global Catalogue of Microorganisms (GCM) 10K type strain sequencing project: providing services to taxonomists for standard genome sequencing and annotation.</title>
        <authorList>
            <consortium name="The Broad Institute Genomics Platform"/>
            <consortium name="The Broad Institute Genome Sequencing Center for Infectious Disease"/>
            <person name="Wu L."/>
            <person name="Ma J."/>
        </authorList>
    </citation>
    <scope>NUCLEOTIDE SEQUENCE [LARGE SCALE GENOMIC DNA]</scope>
    <source>
        <strain evidence="20 21">SKJ47</strain>
    </source>
</reference>
<evidence type="ECO:0000256" key="14">
    <source>
        <dbReference type="PIRSR" id="PIRSR604439-1"/>
    </source>
</evidence>
<keyword evidence="7" id="KW-0479">Metal-binding</keyword>
<name>A0ABD5UXZ5_9EURY</name>
<evidence type="ECO:0000313" key="20">
    <source>
        <dbReference type="EMBL" id="MFC6891761.1"/>
    </source>
</evidence>
<dbReference type="Pfam" id="PF00180">
    <property type="entry name" value="Iso_dh"/>
    <property type="match status" value="1"/>
</dbReference>
<keyword evidence="9 15" id="KW-0521">NADP</keyword>
<keyword evidence="21" id="KW-1185">Reference proteome</keyword>
<feature type="modified residue" description="N6-succinyllysine" evidence="18">
    <location>
        <position position="99"/>
    </location>
</feature>
<dbReference type="EMBL" id="JBHSXL010000003">
    <property type="protein sequence ID" value="MFC6891761.1"/>
    <property type="molecule type" value="Genomic_DNA"/>
</dbReference>
<dbReference type="Gene3D" id="3.40.718.10">
    <property type="entry name" value="Isopropylmalate Dehydrogenase"/>
    <property type="match status" value="1"/>
</dbReference>
<feature type="binding site" evidence="14">
    <location>
        <position position="152"/>
    </location>
    <ligand>
        <name>D-threo-isocitrate</name>
        <dbReference type="ChEBI" id="CHEBI:15562"/>
    </ligand>
</feature>
<evidence type="ECO:0000256" key="18">
    <source>
        <dbReference type="PIRSR" id="PIRSR604439-5"/>
    </source>
</evidence>
<dbReference type="GO" id="GO:0006099">
    <property type="term" value="P:tricarboxylic acid cycle"/>
    <property type="evidence" value="ECO:0007669"/>
    <property type="project" value="UniProtKB-UniRule"/>
</dbReference>
<dbReference type="EC" id="1.1.1.42" evidence="4 13"/>
<feature type="binding site" evidence="14">
    <location>
        <position position="118"/>
    </location>
    <ligand>
        <name>D-threo-isocitrate</name>
        <dbReference type="ChEBI" id="CHEBI:15562"/>
    </ligand>
</feature>
<feature type="binding site" evidence="15">
    <location>
        <begin position="339"/>
        <end position="345"/>
    </location>
    <ligand>
        <name>NADP(+)</name>
        <dbReference type="ChEBI" id="CHEBI:58349"/>
    </ligand>
</feature>
<keyword evidence="10 20" id="KW-0560">Oxidoreductase</keyword>
<evidence type="ECO:0000313" key="21">
    <source>
        <dbReference type="Proteomes" id="UP001596296"/>
    </source>
</evidence>
<feature type="site" description="Critical for catalysis" evidence="17">
    <location>
        <position position="159"/>
    </location>
</feature>
<evidence type="ECO:0000256" key="12">
    <source>
        <dbReference type="ARBA" id="ARBA00023554"/>
    </source>
</evidence>
<evidence type="ECO:0000256" key="3">
    <source>
        <dbReference type="ARBA" id="ARBA00011738"/>
    </source>
</evidence>
<organism evidence="20 21">
    <name type="scientific">Halopenitus salinus</name>
    <dbReference type="NCBI Taxonomy" id="1198295"/>
    <lineage>
        <taxon>Archaea</taxon>
        <taxon>Methanobacteriati</taxon>
        <taxon>Methanobacteriota</taxon>
        <taxon>Stenosarchaea group</taxon>
        <taxon>Halobacteria</taxon>
        <taxon>Halobacteriales</taxon>
        <taxon>Haloferacaceae</taxon>
        <taxon>Halopenitus</taxon>
    </lineage>
</organism>
<evidence type="ECO:0000256" key="10">
    <source>
        <dbReference type="ARBA" id="ARBA00023002"/>
    </source>
</evidence>
<dbReference type="RefSeq" id="WP_379740614.1">
    <property type="nucleotide sequence ID" value="NZ_JBHSVN010000001.1"/>
</dbReference>
<dbReference type="PANTHER" id="PTHR43504:SF1">
    <property type="entry name" value="ISOCITRATE DEHYDROGENASE [NADP]"/>
    <property type="match status" value="1"/>
</dbReference>
<keyword evidence="5" id="KW-0329">Glyoxylate bypass</keyword>
<feature type="modified residue" description="Phosphoserine" evidence="18">
    <location>
        <position position="112"/>
    </location>
</feature>
<proteinExistence type="inferred from homology"/>
<keyword evidence="11 16" id="KW-0464">Manganese</keyword>
<dbReference type="NCBIfam" id="NF005425">
    <property type="entry name" value="PRK07006.1"/>
    <property type="match status" value="1"/>
</dbReference>
<comment type="caution">
    <text evidence="20">The sequence shown here is derived from an EMBL/GenBank/DDBJ whole genome shotgun (WGS) entry which is preliminary data.</text>
</comment>
<evidence type="ECO:0000256" key="11">
    <source>
        <dbReference type="ARBA" id="ARBA00023211"/>
    </source>
</evidence>
<dbReference type="PROSITE" id="PS00470">
    <property type="entry name" value="IDH_IMDH"/>
    <property type="match status" value="1"/>
</dbReference>
<evidence type="ECO:0000256" key="4">
    <source>
        <dbReference type="ARBA" id="ARBA00013013"/>
    </source>
</evidence>
<feature type="binding site" evidence="14">
    <location>
        <position position="128"/>
    </location>
    <ligand>
        <name>D-threo-isocitrate</name>
        <dbReference type="ChEBI" id="CHEBI:15562"/>
    </ligand>
</feature>
<comment type="similarity">
    <text evidence="2">Belongs to the isocitrate and isopropylmalate dehydrogenases family.</text>
</comment>
<dbReference type="InterPro" id="IPR024084">
    <property type="entry name" value="IsoPropMal-DH-like_dom"/>
</dbReference>
<dbReference type="NCBIfam" id="TIGR00183">
    <property type="entry name" value="prok_nadp_idh"/>
    <property type="match status" value="1"/>
</dbReference>
<feature type="binding site" evidence="16">
    <location>
        <position position="307"/>
    </location>
    <ligand>
        <name>Mg(2+)</name>
        <dbReference type="ChEBI" id="CHEBI:18420"/>
    </ligand>
</feature>
<evidence type="ECO:0000256" key="9">
    <source>
        <dbReference type="ARBA" id="ARBA00022857"/>
    </source>
</evidence>
<evidence type="ECO:0000256" key="17">
    <source>
        <dbReference type="PIRSR" id="PIRSR604439-4"/>
    </source>
</evidence>
<feature type="binding site" evidence="15">
    <location>
        <position position="103"/>
    </location>
    <ligand>
        <name>NADP(+)</name>
        <dbReference type="ChEBI" id="CHEBI:58349"/>
    </ligand>
</feature>
<comment type="cofactor">
    <cofactor evidence="16">
        <name>Mg(2+)</name>
        <dbReference type="ChEBI" id="CHEBI:18420"/>
    </cofactor>
    <cofactor evidence="16">
        <name>Mn(2+)</name>
        <dbReference type="ChEBI" id="CHEBI:29035"/>
    </cofactor>
    <text evidence="16">Binds 1 Mg(2+) or Mn(2+) ion per subunit.</text>
</comment>
<dbReference type="InterPro" id="IPR004439">
    <property type="entry name" value="Isocitrate_DH_NADP_dimer_prok"/>
</dbReference>
<evidence type="ECO:0000256" key="15">
    <source>
        <dbReference type="PIRSR" id="PIRSR604439-2"/>
    </source>
</evidence>
<evidence type="ECO:0000256" key="16">
    <source>
        <dbReference type="PIRSR" id="PIRSR604439-3"/>
    </source>
</evidence>
<accession>A0ABD5UXZ5</accession>
<dbReference type="PANTHER" id="PTHR43504">
    <property type="entry name" value="ISOCITRATE DEHYDROGENASE [NADP]"/>
    <property type="match status" value="1"/>
</dbReference>
<dbReference type="GO" id="GO:0046872">
    <property type="term" value="F:metal ion binding"/>
    <property type="evidence" value="ECO:0007669"/>
    <property type="project" value="UniProtKB-KW"/>
</dbReference>
<evidence type="ECO:0000256" key="6">
    <source>
        <dbReference type="ARBA" id="ARBA00022532"/>
    </source>
</evidence>
<dbReference type="Proteomes" id="UP001596296">
    <property type="component" value="Unassembled WGS sequence"/>
</dbReference>
<comment type="cofactor">
    <cofactor evidence="1">
        <name>Mn(2+)</name>
        <dbReference type="ChEBI" id="CHEBI:29035"/>
    </cofactor>
</comment>
<dbReference type="GO" id="GO:0006097">
    <property type="term" value="P:glyoxylate cycle"/>
    <property type="evidence" value="ECO:0007669"/>
    <property type="project" value="UniProtKB-KW"/>
</dbReference>
<comment type="catalytic activity">
    <reaction evidence="12">
        <text>D-threo-isocitrate + NADP(+) = 2-oxoglutarate + CO2 + NADPH</text>
        <dbReference type="Rhea" id="RHEA:19629"/>
        <dbReference type="ChEBI" id="CHEBI:15562"/>
        <dbReference type="ChEBI" id="CHEBI:16526"/>
        <dbReference type="ChEBI" id="CHEBI:16810"/>
        <dbReference type="ChEBI" id="CHEBI:57783"/>
        <dbReference type="ChEBI" id="CHEBI:58349"/>
        <dbReference type="EC" id="1.1.1.42"/>
    </reaction>
</comment>
<dbReference type="GO" id="GO:0004450">
    <property type="term" value="F:isocitrate dehydrogenase (NADP+) activity"/>
    <property type="evidence" value="ECO:0007669"/>
    <property type="project" value="UniProtKB-UniRule"/>
</dbReference>
<keyword evidence="8 16" id="KW-0460">Magnesium</keyword>
<gene>
    <name evidence="20" type="primary">icd</name>
    <name evidence="20" type="ORF">ACFQE9_03895</name>
</gene>
<dbReference type="AlphaFoldDB" id="A0ABD5UXZ5"/>
<feature type="binding site" evidence="15">
    <location>
        <position position="352"/>
    </location>
    <ligand>
        <name>NADP(+)</name>
        <dbReference type="ChEBI" id="CHEBI:58349"/>
    </ligand>
</feature>
<evidence type="ECO:0000256" key="7">
    <source>
        <dbReference type="ARBA" id="ARBA00022723"/>
    </source>
</evidence>
<evidence type="ECO:0000256" key="13">
    <source>
        <dbReference type="NCBIfam" id="TIGR00183"/>
    </source>
</evidence>
<dbReference type="InterPro" id="IPR019818">
    <property type="entry name" value="IsoCit/isopropylmalate_DH_CS"/>
</dbReference>
<evidence type="ECO:0000256" key="2">
    <source>
        <dbReference type="ARBA" id="ARBA00007769"/>
    </source>
</evidence>
<protein>
    <recommendedName>
        <fullName evidence="4 13">Isocitrate dehydrogenase (NADP(+))</fullName>
        <ecNumber evidence="4 13">1.1.1.42</ecNumber>
    </recommendedName>
</protein>
<keyword evidence="6" id="KW-0816">Tricarboxylic acid cycle</keyword>
<evidence type="ECO:0000256" key="5">
    <source>
        <dbReference type="ARBA" id="ARBA00022435"/>
    </source>
</evidence>
<evidence type="ECO:0000256" key="8">
    <source>
        <dbReference type="ARBA" id="ARBA00022842"/>
    </source>
</evidence>
<feature type="binding site" evidence="14">
    <location>
        <position position="114"/>
    </location>
    <ligand>
        <name>D-threo-isocitrate</name>
        <dbReference type="ChEBI" id="CHEBI:15562"/>
    </ligand>
</feature>
<feature type="binding site" evidence="15">
    <location>
        <position position="391"/>
    </location>
    <ligand>
        <name>NADP(+)</name>
        <dbReference type="ChEBI" id="CHEBI:58349"/>
    </ligand>
</feature>
<feature type="domain" description="Isopropylmalate dehydrogenase-like" evidence="19">
    <location>
        <begin position="32"/>
        <end position="412"/>
    </location>
</feature>
<evidence type="ECO:0000259" key="19">
    <source>
        <dbReference type="SMART" id="SM01329"/>
    </source>
</evidence>